<dbReference type="GO" id="GO:0004523">
    <property type="term" value="F:RNA-DNA hybrid ribonuclease activity"/>
    <property type="evidence" value="ECO:0007669"/>
    <property type="project" value="InterPro"/>
</dbReference>
<dbReference type="Proteomes" id="UP000007752">
    <property type="component" value="Chromosome 3"/>
</dbReference>
<feature type="transmembrane region" description="Helical" evidence="2">
    <location>
        <begin position="245"/>
        <end position="269"/>
    </location>
</feature>
<evidence type="ECO:0000259" key="3">
    <source>
        <dbReference type="Pfam" id="PF13456"/>
    </source>
</evidence>
<gene>
    <name evidence="4" type="ORF">OsJ_12207</name>
</gene>
<feature type="domain" description="RNase H type-1" evidence="3">
    <location>
        <begin position="35"/>
        <end position="96"/>
    </location>
</feature>
<organism evidence="4">
    <name type="scientific">Oryza sativa subsp. japonica</name>
    <name type="common">Rice</name>
    <dbReference type="NCBI Taxonomy" id="39947"/>
    <lineage>
        <taxon>Eukaryota</taxon>
        <taxon>Viridiplantae</taxon>
        <taxon>Streptophyta</taxon>
        <taxon>Embryophyta</taxon>
        <taxon>Tracheophyta</taxon>
        <taxon>Spermatophyta</taxon>
        <taxon>Magnoliopsida</taxon>
        <taxon>Liliopsida</taxon>
        <taxon>Poales</taxon>
        <taxon>Poaceae</taxon>
        <taxon>BOP clade</taxon>
        <taxon>Oryzoideae</taxon>
        <taxon>Oryzeae</taxon>
        <taxon>Oryzinae</taxon>
        <taxon>Oryza</taxon>
        <taxon>Oryza sativa</taxon>
    </lineage>
</organism>
<feature type="region of interest" description="Disordered" evidence="1">
    <location>
        <begin position="97"/>
        <end position="118"/>
    </location>
</feature>
<accession>B9FAQ8</accession>
<dbReference type="CDD" id="cd06222">
    <property type="entry name" value="RNase_H_like"/>
    <property type="match status" value="1"/>
</dbReference>
<keyword evidence="2" id="KW-1133">Transmembrane helix</keyword>
<reference evidence="4" key="2">
    <citation type="submission" date="2008-12" db="EMBL/GenBank/DDBJ databases">
        <title>Improved gene annotation of the rice (Oryza sativa) genomes.</title>
        <authorList>
            <person name="Wang J."/>
            <person name="Li R."/>
            <person name="Fan W."/>
            <person name="Huang Q."/>
            <person name="Zhang J."/>
            <person name="Zhou Y."/>
            <person name="Hu Y."/>
            <person name="Zi S."/>
            <person name="Li J."/>
            <person name="Ni P."/>
            <person name="Zheng H."/>
            <person name="Zhang Y."/>
            <person name="Zhao M."/>
            <person name="Hao Q."/>
            <person name="McDermott J."/>
            <person name="Samudrala R."/>
            <person name="Kristiansen K."/>
            <person name="Wong G.K.-S."/>
        </authorList>
    </citation>
    <scope>NUCLEOTIDE SEQUENCE</scope>
</reference>
<proteinExistence type="predicted"/>
<evidence type="ECO:0000256" key="2">
    <source>
        <dbReference type="SAM" id="Phobius"/>
    </source>
</evidence>
<dbReference type="AlphaFoldDB" id="B9FAQ8"/>
<keyword evidence="2" id="KW-0812">Transmembrane</keyword>
<dbReference type="InterPro" id="IPR053023">
    <property type="entry name" value="FLAP_modulator"/>
</dbReference>
<dbReference type="InterPro" id="IPR002156">
    <property type="entry name" value="RNaseH_domain"/>
</dbReference>
<reference evidence="4" key="1">
    <citation type="journal article" date="2005" name="PLoS Biol.">
        <title>The genomes of Oryza sativa: a history of duplications.</title>
        <authorList>
            <person name="Yu J."/>
            <person name="Wang J."/>
            <person name="Lin W."/>
            <person name="Li S."/>
            <person name="Li H."/>
            <person name="Zhou J."/>
            <person name="Ni P."/>
            <person name="Dong W."/>
            <person name="Hu S."/>
            <person name="Zeng C."/>
            <person name="Zhang J."/>
            <person name="Zhang Y."/>
            <person name="Li R."/>
            <person name="Xu Z."/>
            <person name="Li S."/>
            <person name="Li X."/>
            <person name="Zheng H."/>
            <person name="Cong L."/>
            <person name="Lin L."/>
            <person name="Yin J."/>
            <person name="Geng J."/>
            <person name="Li G."/>
            <person name="Shi J."/>
            <person name="Liu J."/>
            <person name="Lv H."/>
            <person name="Li J."/>
            <person name="Wang J."/>
            <person name="Deng Y."/>
            <person name="Ran L."/>
            <person name="Shi X."/>
            <person name="Wang X."/>
            <person name="Wu Q."/>
            <person name="Li C."/>
            <person name="Ren X."/>
            <person name="Wang J."/>
            <person name="Wang X."/>
            <person name="Li D."/>
            <person name="Liu D."/>
            <person name="Zhang X."/>
            <person name="Ji Z."/>
            <person name="Zhao W."/>
            <person name="Sun Y."/>
            <person name="Zhang Z."/>
            <person name="Bao J."/>
            <person name="Han Y."/>
            <person name="Dong L."/>
            <person name="Ji J."/>
            <person name="Chen P."/>
            <person name="Wu S."/>
            <person name="Liu J."/>
            <person name="Xiao Y."/>
            <person name="Bu D."/>
            <person name="Tan J."/>
            <person name="Yang L."/>
            <person name="Ye C."/>
            <person name="Zhang J."/>
            <person name="Xu J."/>
            <person name="Zhou Y."/>
            <person name="Yu Y."/>
            <person name="Zhang B."/>
            <person name="Zhuang S."/>
            <person name="Wei H."/>
            <person name="Liu B."/>
            <person name="Lei M."/>
            <person name="Yu H."/>
            <person name="Li Y."/>
            <person name="Xu H."/>
            <person name="Wei S."/>
            <person name="He X."/>
            <person name="Fang L."/>
            <person name="Zhang Z."/>
            <person name="Zhang Y."/>
            <person name="Huang X."/>
            <person name="Su Z."/>
            <person name="Tong W."/>
            <person name="Li J."/>
            <person name="Tong Z."/>
            <person name="Li S."/>
            <person name="Ye J."/>
            <person name="Wang L."/>
            <person name="Fang L."/>
            <person name="Lei T."/>
            <person name="Chen C."/>
            <person name="Chen H."/>
            <person name="Xu Z."/>
            <person name="Li H."/>
            <person name="Huang H."/>
            <person name="Zhang F."/>
            <person name="Xu H."/>
            <person name="Li N."/>
            <person name="Zhao C."/>
            <person name="Li S."/>
            <person name="Dong L."/>
            <person name="Huang Y."/>
            <person name="Li L."/>
            <person name="Xi Y."/>
            <person name="Qi Q."/>
            <person name="Li W."/>
            <person name="Zhang B."/>
            <person name="Hu W."/>
            <person name="Zhang Y."/>
            <person name="Tian X."/>
            <person name="Jiao Y."/>
            <person name="Liang X."/>
            <person name="Jin J."/>
            <person name="Gao L."/>
            <person name="Zheng W."/>
            <person name="Hao B."/>
            <person name="Liu S."/>
            <person name="Wang W."/>
            <person name="Yuan L."/>
            <person name="Cao M."/>
            <person name="McDermott J."/>
            <person name="Samudrala R."/>
            <person name="Wang J."/>
            <person name="Wong G.K."/>
            <person name="Yang H."/>
        </authorList>
    </citation>
    <scope>NUCLEOTIDE SEQUENCE [LARGE SCALE GENOMIC DNA]</scope>
</reference>
<dbReference type="PANTHER" id="PTHR33975">
    <property type="entry name" value="MYELIN-ASSOCIATED OLIGODENDROCYTE BASIC PROTEIN"/>
    <property type="match status" value="1"/>
</dbReference>
<name>B9FAQ8_ORYSJ</name>
<evidence type="ECO:0000313" key="4">
    <source>
        <dbReference type="EMBL" id="EEE59742.1"/>
    </source>
</evidence>
<sequence>MIVQHCYKAQAAPRGDSSPSIPRWTPPPVGTVMINCDAALFQSSCQMGIGFLIRDHDGRCLLALNERVQNVTQPELAEAVAIRRALSLAKEEGYQKAPVVASSSSRPPPPPPFPSRRGVAVAVAPPLRASHPDTARRVSVSPAAVEPPPKPRALLDAIKRSLLDSLAALKKPALALLLAGALLAAAGPHHGAALAASGGRVGGSAFSSRSSSPPSSYGYTAPAPRGGYSAAPFYSPSPFVSVGPAVGIGFGGSSFFFVLMGFAAFLYLAGFLSDSSGGSVLTETDKTTVLKLQVGLLGMARSFQKELDQIAEKADTSTPAGLSYVLTETTLALLRHPDCCISAYSSVDVKRSIDDGEKRFNQLSIEERGKFDEETLVNVNSIKRQKAGSQRSSGFSNEYIVITILVAAEGVHKLPSINGSGDLKTALQKLGAIPSRKILAVEVLWTPQNENDTLSERELLEDYPLLRPL</sequence>
<dbReference type="Pfam" id="PF07466">
    <property type="entry name" value="DUF1517"/>
    <property type="match status" value="1"/>
</dbReference>
<protein>
    <recommendedName>
        <fullName evidence="3">RNase H type-1 domain-containing protein</fullName>
    </recommendedName>
</protein>
<dbReference type="PANTHER" id="PTHR33975:SF2">
    <property type="entry name" value="MYELIN-ASSOCIATED OLIGODENDROCYTE BASIC PROTEIN"/>
    <property type="match status" value="1"/>
</dbReference>
<dbReference type="InterPro" id="IPR010903">
    <property type="entry name" value="DUF1517"/>
</dbReference>
<dbReference type="GO" id="GO:0003676">
    <property type="term" value="F:nucleic acid binding"/>
    <property type="evidence" value="ECO:0007669"/>
    <property type="project" value="InterPro"/>
</dbReference>
<evidence type="ECO:0000256" key="1">
    <source>
        <dbReference type="SAM" id="MobiDB-lite"/>
    </source>
</evidence>
<dbReference type="Pfam" id="PF13456">
    <property type="entry name" value="RVT_3"/>
    <property type="match status" value="1"/>
</dbReference>
<dbReference type="InterPro" id="IPR044730">
    <property type="entry name" value="RNase_H-like_dom_plant"/>
</dbReference>
<keyword evidence="2" id="KW-0472">Membrane</keyword>
<dbReference type="EMBL" id="CM000140">
    <property type="protein sequence ID" value="EEE59742.1"/>
    <property type="molecule type" value="Genomic_DNA"/>
</dbReference>